<evidence type="ECO:0000256" key="4">
    <source>
        <dbReference type="ARBA" id="ARBA00022525"/>
    </source>
</evidence>
<keyword evidence="5 6" id="KW-0732">Signal</keyword>
<dbReference type="Pfam" id="PF05938">
    <property type="entry name" value="Self-incomp_S1"/>
    <property type="match status" value="1"/>
</dbReference>
<evidence type="ECO:0000256" key="6">
    <source>
        <dbReference type="SAM" id="SignalP"/>
    </source>
</evidence>
<comment type="similarity">
    <text evidence="2">Belongs to the plant self-incompatibility (S1) protein family.</text>
</comment>
<accession>A0A6D2JXV1</accession>
<evidence type="ECO:0000256" key="1">
    <source>
        <dbReference type="ARBA" id="ARBA00004613"/>
    </source>
</evidence>
<dbReference type="InterPro" id="IPR010264">
    <property type="entry name" value="Self-incomp_S1"/>
</dbReference>
<dbReference type="GO" id="GO:0060320">
    <property type="term" value="P:rejection of self pollen"/>
    <property type="evidence" value="ECO:0007669"/>
    <property type="project" value="UniProtKB-KW"/>
</dbReference>
<evidence type="ECO:0000256" key="2">
    <source>
        <dbReference type="ARBA" id="ARBA00005581"/>
    </source>
</evidence>
<reference evidence="7" key="1">
    <citation type="submission" date="2020-01" db="EMBL/GenBank/DDBJ databases">
        <authorList>
            <person name="Mishra B."/>
        </authorList>
    </citation>
    <scope>NUCLEOTIDE SEQUENCE [LARGE SCALE GENOMIC DNA]</scope>
</reference>
<dbReference type="GO" id="GO:0005576">
    <property type="term" value="C:extracellular region"/>
    <property type="evidence" value="ECO:0007669"/>
    <property type="project" value="UniProtKB-SubCell"/>
</dbReference>
<keyword evidence="4" id="KW-0964">Secreted</keyword>
<protein>
    <submittedName>
        <fullName evidence="7">Uncharacterized protein</fullName>
    </submittedName>
</protein>
<evidence type="ECO:0000313" key="8">
    <source>
        <dbReference type="Proteomes" id="UP000467841"/>
    </source>
</evidence>
<evidence type="ECO:0000313" key="7">
    <source>
        <dbReference type="EMBL" id="CAA7045739.1"/>
    </source>
</evidence>
<keyword evidence="3" id="KW-0713">Self-incompatibility</keyword>
<comment type="subcellular location">
    <subcellularLocation>
        <location evidence="1">Secreted</location>
    </subcellularLocation>
</comment>
<keyword evidence="8" id="KW-1185">Reference proteome</keyword>
<dbReference type="Proteomes" id="UP000467841">
    <property type="component" value="Unassembled WGS sequence"/>
</dbReference>
<gene>
    <name evidence="7" type="ORF">MERR_LOCUS32974</name>
</gene>
<sequence>MNTLTIFVLVIAMCVGLNEAGCAHNRVEIHNQLGPGEYLEISCGGPTRTVMHTLQFNDPPLVITFHDVGWPHITKWKCQLMHGFNLATYYDVQVYRSVSAIKKCGQFRSWIAKPDGIWFTRDHRKPAGKALDWKKR</sequence>
<dbReference type="EMBL" id="CACVBM020001329">
    <property type="protein sequence ID" value="CAA7045739.1"/>
    <property type="molecule type" value="Genomic_DNA"/>
</dbReference>
<dbReference type="AlphaFoldDB" id="A0A6D2JXV1"/>
<feature type="signal peptide" evidence="6">
    <location>
        <begin position="1"/>
        <end position="20"/>
    </location>
</feature>
<feature type="chain" id="PRO_5036494977" evidence="6">
    <location>
        <begin position="21"/>
        <end position="136"/>
    </location>
</feature>
<comment type="caution">
    <text evidence="7">The sequence shown here is derived from an EMBL/GenBank/DDBJ whole genome shotgun (WGS) entry which is preliminary data.</text>
</comment>
<evidence type="ECO:0000256" key="3">
    <source>
        <dbReference type="ARBA" id="ARBA00022471"/>
    </source>
</evidence>
<organism evidence="7 8">
    <name type="scientific">Microthlaspi erraticum</name>
    <dbReference type="NCBI Taxonomy" id="1685480"/>
    <lineage>
        <taxon>Eukaryota</taxon>
        <taxon>Viridiplantae</taxon>
        <taxon>Streptophyta</taxon>
        <taxon>Embryophyta</taxon>
        <taxon>Tracheophyta</taxon>
        <taxon>Spermatophyta</taxon>
        <taxon>Magnoliopsida</taxon>
        <taxon>eudicotyledons</taxon>
        <taxon>Gunneridae</taxon>
        <taxon>Pentapetalae</taxon>
        <taxon>rosids</taxon>
        <taxon>malvids</taxon>
        <taxon>Brassicales</taxon>
        <taxon>Brassicaceae</taxon>
        <taxon>Coluteocarpeae</taxon>
        <taxon>Microthlaspi</taxon>
    </lineage>
</organism>
<proteinExistence type="inferred from homology"/>
<name>A0A6D2JXV1_9BRAS</name>
<evidence type="ECO:0000256" key="5">
    <source>
        <dbReference type="ARBA" id="ARBA00022729"/>
    </source>
</evidence>
<dbReference type="OrthoDB" id="1056348at2759"/>